<organism evidence="1 2">
    <name type="scientific">Svornostia abyssi</name>
    <dbReference type="NCBI Taxonomy" id="2898438"/>
    <lineage>
        <taxon>Bacteria</taxon>
        <taxon>Bacillati</taxon>
        <taxon>Actinomycetota</taxon>
        <taxon>Thermoleophilia</taxon>
        <taxon>Solirubrobacterales</taxon>
        <taxon>Baekduiaceae</taxon>
        <taxon>Svornostia</taxon>
    </lineage>
</organism>
<evidence type="ECO:0000313" key="1">
    <source>
        <dbReference type="EMBL" id="UUY04649.1"/>
    </source>
</evidence>
<sequence>MSKRPEHSHYVRRVVLPSGKTIEVVYFDDNPAGTQAHTPAPAERERTDLHICGSCGSDLVYPVEWDEAGATHWEVSLRCPNCEWSGTGIFEQDIVDRFDEELDRGTESLVRDLRRLIHANMEEDIERFVLALHNGHIVPEDF</sequence>
<proteinExistence type="predicted"/>
<accession>A0ABY5PIZ6</accession>
<name>A0ABY5PIZ6_9ACTN</name>
<dbReference type="RefSeq" id="WP_353865125.1">
    <property type="nucleotide sequence ID" value="NZ_CP088295.1"/>
</dbReference>
<evidence type="ECO:0000313" key="2">
    <source>
        <dbReference type="Proteomes" id="UP001058860"/>
    </source>
</evidence>
<reference evidence="2" key="1">
    <citation type="submission" date="2021-11" db="EMBL/GenBank/DDBJ databases">
        <title>Cultivation dependent microbiological survey of springs from the worlds oldest radium mine currently devoted to the extraction of radon-saturated water.</title>
        <authorList>
            <person name="Kapinusova G."/>
            <person name="Smrhova T."/>
            <person name="Strejcek M."/>
            <person name="Suman J."/>
            <person name="Jani K."/>
            <person name="Pajer P."/>
            <person name="Uhlik O."/>
        </authorList>
    </citation>
    <scope>NUCLEOTIDE SEQUENCE [LARGE SCALE GENOMIC DNA]</scope>
    <source>
        <strain evidence="2">J379</strain>
    </source>
</reference>
<dbReference type="EMBL" id="CP088295">
    <property type="protein sequence ID" value="UUY04649.1"/>
    <property type="molecule type" value="Genomic_DNA"/>
</dbReference>
<gene>
    <name evidence="1" type="ORF">LRS13_03710</name>
</gene>
<protein>
    <submittedName>
        <fullName evidence="1">Uncharacterized protein</fullName>
    </submittedName>
</protein>
<dbReference type="Proteomes" id="UP001058860">
    <property type="component" value="Chromosome"/>
</dbReference>
<keyword evidence="2" id="KW-1185">Reference proteome</keyword>